<comment type="catalytic activity">
    <reaction evidence="23">
        <text>dopamine + 2 L-ascorbate + O2 = (R)-noradrenaline + 2 monodehydro-L-ascorbate radical + H2O</text>
        <dbReference type="Rhea" id="RHEA:19117"/>
        <dbReference type="ChEBI" id="CHEBI:15377"/>
        <dbReference type="ChEBI" id="CHEBI:15379"/>
        <dbReference type="ChEBI" id="CHEBI:38290"/>
        <dbReference type="ChEBI" id="CHEBI:59513"/>
        <dbReference type="ChEBI" id="CHEBI:59905"/>
        <dbReference type="ChEBI" id="CHEBI:72587"/>
        <dbReference type="EC" id="1.14.17.1"/>
    </reaction>
    <physiologicalReaction direction="left-to-right" evidence="23">
        <dbReference type="Rhea" id="RHEA:19118"/>
    </physiologicalReaction>
</comment>
<evidence type="ECO:0000256" key="24">
    <source>
        <dbReference type="SAM" id="MobiDB-lite"/>
    </source>
</evidence>
<evidence type="ECO:0000256" key="21">
    <source>
        <dbReference type="ARBA" id="ARBA00023329"/>
    </source>
</evidence>
<dbReference type="EC" id="1.14.17.1" evidence="7"/>
<evidence type="ECO:0000256" key="14">
    <source>
        <dbReference type="ARBA" id="ARBA00022989"/>
    </source>
</evidence>
<evidence type="ECO:0000256" key="18">
    <source>
        <dbReference type="ARBA" id="ARBA00023136"/>
    </source>
</evidence>
<dbReference type="SUPFAM" id="SSF49742">
    <property type="entry name" value="PHM/PNGase F"/>
    <property type="match status" value="2"/>
</dbReference>
<dbReference type="GO" id="GO:0042584">
    <property type="term" value="C:chromaffin granule membrane"/>
    <property type="evidence" value="ECO:0007669"/>
    <property type="project" value="UniProtKB-SubCell"/>
</dbReference>
<organism evidence="28 29">
    <name type="scientific">Camelus dromedarius</name>
    <name type="common">Dromedary</name>
    <name type="synonym">Arabian camel</name>
    <dbReference type="NCBI Taxonomy" id="9838"/>
    <lineage>
        <taxon>Eukaryota</taxon>
        <taxon>Metazoa</taxon>
        <taxon>Chordata</taxon>
        <taxon>Craniata</taxon>
        <taxon>Vertebrata</taxon>
        <taxon>Euteleostomi</taxon>
        <taxon>Mammalia</taxon>
        <taxon>Eutheria</taxon>
        <taxon>Laurasiatheria</taxon>
        <taxon>Artiodactyla</taxon>
        <taxon>Tylopoda</taxon>
        <taxon>Camelidae</taxon>
        <taxon>Camelus</taxon>
    </lineage>
</organism>
<comment type="subunit">
    <text evidence="6">Homotetramer; composed of two disulfide-linked dimers.</text>
</comment>
<dbReference type="InterPro" id="IPR028460">
    <property type="entry name" value="Tbh/DBH"/>
</dbReference>
<keyword evidence="13" id="KW-0735">Signal-anchor</keyword>
<dbReference type="PANTHER" id="PTHR10157">
    <property type="entry name" value="DOPAMINE BETA HYDROXYLASE RELATED"/>
    <property type="match status" value="1"/>
</dbReference>
<feature type="domain" description="DOMON" evidence="26">
    <location>
        <begin position="105"/>
        <end position="166"/>
    </location>
</feature>
<dbReference type="GO" id="GO:0042420">
    <property type="term" value="P:dopamine catabolic process"/>
    <property type="evidence" value="ECO:0007669"/>
    <property type="project" value="TreeGrafter"/>
</dbReference>
<keyword evidence="19" id="KW-1015">Disulfide bond</keyword>
<keyword evidence="14" id="KW-1133">Transmembrane helix</keyword>
<dbReference type="Pfam" id="PF03712">
    <property type="entry name" value="Cu2_monoox_C"/>
    <property type="match status" value="1"/>
</dbReference>
<sequence length="613" mass="68021">MCCHGPSLHTPKKQTTFRITGPSLRHRFLGPTQRSGDLRGYPAPVSPNLHLRPCVKATEKECGVGGQLHCLRRTLNTGVSPTLGRALGTPGRPAPSSSVLALDPNSFLQDAWSDQKGQVHLDSQQDYQLLRAQRTPEGLSLLFKRPFGTCDPEDYVIEDGTVHLVYGILEEPLRALETINTSGLQTGLQRVQLLKPNISIPALPADVRTMEIRAPDVLIPGQVTTYWCHMTELPEGFSRHHIIMYEPIVTEGNEALVHHMEVFQCAAEFQSFPQFSGPCDSKMKPERLNYCRHVLAAWALGAKAFYYPEEAGLAFGGPGSSRFLRLEVHYHNPLKIKGRRDSSGIRLYYTATLRRFDAGILELGLVYTPVMAVPPQETAFVLSGYCTDKCTQLALPPSGIHIFASQLHTHLAGRKVVTVLARDGCEMEVVNRDDHYSPHFQEIRMLKKVVSVHPGDVLITSCTYNTEDRKLATVGGFGILEEMCVNYVHYYPRSQLELCKSAVDPGFLQKFFHLVNRFNSEEVCTCPQASVPEQFASVPWNSFNRQVLGALYGFAPISVHCNKSSAVRFQGEWDRQPLPEIISKLEEPSPHCAASRRQSPAGPAVVSIGEGEG</sequence>
<evidence type="ECO:0000256" key="16">
    <source>
        <dbReference type="ARBA" id="ARBA00023008"/>
    </source>
</evidence>
<dbReference type="InterPro" id="IPR000323">
    <property type="entry name" value="Cu2_ascorb_mOase_N"/>
</dbReference>
<keyword evidence="9" id="KW-0127">Catecholamine biosynthesis</keyword>
<dbReference type="GO" id="GO:0006589">
    <property type="term" value="P:octopamine biosynthetic process"/>
    <property type="evidence" value="ECO:0007669"/>
    <property type="project" value="TreeGrafter"/>
</dbReference>
<dbReference type="InterPro" id="IPR000945">
    <property type="entry name" value="DBH-like"/>
</dbReference>
<evidence type="ECO:0000313" key="29">
    <source>
        <dbReference type="Proteomes" id="UP000299084"/>
    </source>
</evidence>
<evidence type="ECO:0000256" key="8">
    <source>
        <dbReference type="ARBA" id="ARBA00020179"/>
    </source>
</evidence>
<evidence type="ECO:0000256" key="1">
    <source>
        <dbReference type="ARBA" id="ARBA00001973"/>
    </source>
</evidence>
<keyword evidence="12" id="KW-0847">Vitamin C</keyword>
<comment type="cofactor">
    <cofactor evidence="1">
        <name>Cu(2+)</name>
        <dbReference type="ChEBI" id="CHEBI:29036"/>
    </cofactor>
</comment>
<dbReference type="GO" id="GO:0005615">
    <property type="term" value="C:extracellular space"/>
    <property type="evidence" value="ECO:0007669"/>
    <property type="project" value="TreeGrafter"/>
</dbReference>
<dbReference type="PANTHER" id="PTHR10157:SF29">
    <property type="entry name" value="DOPAMINE BETA-HYDROXYLASE"/>
    <property type="match status" value="1"/>
</dbReference>
<evidence type="ECO:0000256" key="12">
    <source>
        <dbReference type="ARBA" id="ARBA00022896"/>
    </source>
</evidence>
<evidence type="ECO:0000256" key="7">
    <source>
        <dbReference type="ARBA" id="ARBA00012686"/>
    </source>
</evidence>
<evidence type="ECO:0000256" key="4">
    <source>
        <dbReference type="ARBA" id="ARBA00005223"/>
    </source>
</evidence>
<evidence type="ECO:0000256" key="22">
    <source>
        <dbReference type="ARBA" id="ARBA00037327"/>
    </source>
</evidence>
<dbReference type="FunFam" id="2.60.120.310:FF:000003">
    <property type="entry name" value="Dopamine beta-hydroxylase"/>
    <property type="match status" value="1"/>
</dbReference>
<proteinExistence type="inferred from homology"/>
<dbReference type="InterPro" id="IPR014784">
    <property type="entry name" value="Cu2_ascorb_mOase-like_C"/>
</dbReference>
<keyword evidence="18" id="KW-0472">Membrane</keyword>
<dbReference type="InterPro" id="IPR024548">
    <property type="entry name" value="Cu2_monoox_C"/>
</dbReference>
<dbReference type="Gene3D" id="2.60.120.310">
    <property type="entry name" value="Copper type II, ascorbate-dependent monooxygenase, N-terminal domain"/>
    <property type="match status" value="1"/>
</dbReference>
<evidence type="ECO:0000256" key="17">
    <source>
        <dbReference type="ARBA" id="ARBA00023033"/>
    </source>
</evidence>
<dbReference type="STRING" id="9838.ENSCDRP00005000603"/>
<dbReference type="GO" id="GO:0004500">
    <property type="term" value="F:dopamine beta-monooxygenase activity"/>
    <property type="evidence" value="ECO:0007669"/>
    <property type="project" value="UniProtKB-EC"/>
</dbReference>
<feature type="domain" description="Copper type II ascorbate-dependent monooxygenase C-terminal" evidence="27">
    <location>
        <begin position="356"/>
        <end position="512"/>
    </location>
</feature>
<protein>
    <recommendedName>
        <fullName evidence="8">Dopamine beta-hydroxylase</fullName>
        <ecNumber evidence="7">1.14.17.1</ecNumber>
    </recommendedName>
</protein>
<keyword evidence="15" id="KW-0560">Oxidoreductase</keyword>
<reference evidence="28 29" key="1">
    <citation type="journal article" date="2019" name="Mol. Ecol. Resour.">
        <title>Improving Illumina assemblies with Hi-C and long reads: an example with the North African dromedary.</title>
        <authorList>
            <person name="Elbers J.P."/>
            <person name="Rogers M.F."/>
            <person name="Perelman P.L."/>
            <person name="Proskuryakova A.A."/>
            <person name="Serdyukova N.A."/>
            <person name="Johnson W.E."/>
            <person name="Horin P."/>
            <person name="Corander J."/>
            <person name="Murphy D."/>
            <person name="Burger P.A."/>
        </authorList>
    </citation>
    <scope>NUCLEOTIDE SEQUENCE [LARGE SCALE GENOMIC DNA]</scope>
    <source>
        <strain evidence="28">Drom800</strain>
        <tissue evidence="28">Blood</tissue>
    </source>
</reference>
<keyword evidence="21" id="KW-0968">Cytoplasmic vesicle</keyword>
<comment type="subcellular location">
    <subcellularLocation>
        <location evidence="3">Cytoplasmic vesicle</location>
        <location evidence="3">Secretory vesicle</location>
        <location evidence="3">Chromaffin granule lumen</location>
    </subcellularLocation>
    <subcellularLocation>
        <location evidence="2">Cytoplasmic vesicle</location>
        <location evidence="2">Secretory vesicle</location>
        <location evidence="2">Chromaffin granule membrane</location>
        <topology evidence="2">Single-pass type II membrane protein</topology>
    </subcellularLocation>
</comment>
<dbReference type="GO" id="GO:0005507">
    <property type="term" value="F:copper ion binding"/>
    <property type="evidence" value="ECO:0007669"/>
    <property type="project" value="InterPro"/>
</dbReference>
<name>A0A5N4EB46_CAMDR</name>
<feature type="region of interest" description="Disordered" evidence="24">
    <location>
        <begin position="588"/>
        <end position="613"/>
    </location>
</feature>
<comment type="function">
    <text evidence="22">Catalyzes the hydroxylation of dopamine to noradrenaline (also known as norepinephrine), and is thus vital for regulation of these neurotransmitters.</text>
</comment>
<comment type="pathway">
    <text evidence="4">Catecholamine biosynthesis; (R)-noradrenaline biosynthesis; (R)-noradrenaline from dopamine: step 1/1.</text>
</comment>
<evidence type="ECO:0000256" key="11">
    <source>
        <dbReference type="ARBA" id="ARBA00022723"/>
    </source>
</evidence>
<evidence type="ECO:0000256" key="10">
    <source>
        <dbReference type="ARBA" id="ARBA00022692"/>
    </source>
</evidence>
<dbReference type="Gene3D" id="2.60.120.230">
    <property type="match status" value="1"/>
</dbReference>
<dbReference type="InterPro" id="IPR008977">
    <property type="entry name" value="PHM/PNGase_F_dom_sf"/>
</dbReference>
<keyword evidence="29" id="KW-1185">Reference proteome</keyword>
<evidence type="ECO:0000256" key="19">
    <source>
        <dbReference type="ARBA" id="ARBA00023157"/>
    </source>
</evidence>
<dbReference type="InterPro" id="IPR020611">
    <property type="entry name" value="Cu2_ascorb_mOase_CS-1"/>
</dbReference>
<dbReference type="UniPathway" id="UPA00748">
    <property type="reaction ID" value="UER00735"/>
</dbReference>
<dbReference type="EMBL" id="JWIN03000004">
    <property type="protein sequence ID" value="KAB1280514.1"/>
    <property type="molecule type" value="Genomic_DNA"/>
</dbReference>
<evidence type="ECO:0000259" key="25">
    <source>
        <dbReference type="Pfam" id="PF01082"/>
    </source>
</evidence>
<keyword evidence="17" id="KW-0503">Monooxygenase</keyword>
<keyword evidence="10" id="KW-0812">Transmembrane</keyword>
<evidence type="ECO:0000256" key="15">
    <source>
        <dbReference type="ARBA" id="ARBA00023002"/>
    </source>
</evidence>
<feature type="domain" description="Copper type II ascorbate-dependent monooxygenase N-terminal" evidence="25">
    <location>
        <begin position="210"/>
        <end position="335"/>
    </location>
</feature>
<dbReference type="InterPro" id="IPR014783">
    <property type="entry name" value="Cu2_ascorb_mOase_CS-2"/>
</dbReference>
<evidence type="ECO:0000256" key="5">
    <source>
        <dbReference type="ARBA" id="ARBA00010676"/>
    </source>
</evidence>
<evidence type="ECO:0000259" key="27">
    <source>
        <dbReference type="Pfam" id="PF03712"/>
    </source>
</evidence>
<dbReference type="InterPro" id="IPR045266">
    <property type="entry name" value="DOH_DOMON"/>
</dbReference>
<dbReference type="PRINTS" id="PR00767">
    <property type="entry name" value="DBMONOXGNASE"/>
</dbReference>
<dbReference type="FunFam" id="2.60.120.230:FF:000001">
    <property type="entry name" value="Monooxygenase, DBH-like 1"/>
    <property type="match status" value="1"/>
</dbReference>
<evidence type="ECO:0000259" key="26">
    <source>
        <dbReference type="Pfam" id="PF03351"/>
    </source>
</evidence>
<evidence type="ECO:0000256" key="23">
    <source>
        <dbReference type="ARBA" id="ARBA00047952"/>
    </source>
</evidence>
<dbReference type="Proteomes" id="UP000299084">
    <property type="component" value="Unassembled WGS sequence"/>
</dbReference>
<evidence type="ECO:0000256" key="6">
    <source>
        <dbReference type="ARBA" id="ARBA00011406"/>
    </source>
</evidence>
<evidence type="ECO:0000256" key="9">
    <source>
        <dbReference type="ARBA" id="ARBA00022584"/>
    </source>
</evidence>
<comment type="similarity">
    <text evidence="5">Belongs to the copper type II ascorbate-dependent monooxygenase family.</text>
</comment>
<accession>A0A5N4EB46</accession>
<dbReference type="GO" id="GO:0042421">
    <property type="term" value="P:norepinephrine biosynthetic process"/>
    <property type="evidence" value="ECO:0007669"/>
    <property type="project" value="UniProtKB-UniPathway"/>
</dbReference>
<dbReference type="Pfam" id="PF01082">
    <property type="entry name" value="Cu2_monooxygen"/>
    <property type="match status" value="1"/>
</dbReference>
<dbReference type="InterPro" id="IPR036939">
    <property type="entry name" value="Cu2_ascorb_mOase_N_sf"/>
</dbReference>
<keyword evidence="16" id="KW-0186">Copper</keyword>
<keyword evidence="11" id="KW-0479">Metal-binding</keyword>
<dbReference type="CDD" id="cd09631">
    <property type="entry name" value="DOMON_DOH"/>
    <property type="match status" value="1"/>
</dbReference>
<evidence type="ECO:0000313" key="28">
    <source>
        <dbReference type="EMBL" id="KAB1280514.1"/>
    </source>
</evidence>
<evidence type="ECO:0000256" key="20">
    <source>
        <dbReference type="ARBA" id="ARBA00023180"/>
    </source>
</evidence>
<comment type="caution">
    <text evidence="28">The sequence shown here is derived from an EMBL/GenBank/DDBJ whole genome shotgun (WGS) entry which is preliminary data.</text>
</comment>
<dbReference type="Pfam" id="PF03351">
    <property type="entry name" value="DOMON"/>
    <property type="match status" value="1"/>
</dbReference>
<keyword evidence="20" id="KW-0325">Glycoprotein</keyword>
<dbReference type="PROSITE" id="PS00085">
    <property type="entry name" value="CU2_MONOOXYGENASE_2"/>
    <property type="match status" value="1"/>
</dbReference>
<gene>
    <name evidence="28" type="ORF">Cadr_000016453</name>
</gene>
<evidence type="ECO:0000256" key="13">
    <source>
        <dbReference type="ARBA" id="ARBA00022968"/>
    </source>
</evidence>
<dbReference type="GO" id="GO:0034466">
    <property type="term" value="C:chromaffin granule lumen"/>
    <property type="evidence" value="ECO:0007669"/>
    <property type="project" value="UniProtKB-SubCell"/>
</dbReference>
<dbReference type="InterPro" id="IPR005018">
    <property type="entry name" value="DOMON_domain"/>
</dbReference>
<dbReference type="AlphaFoldDB" id="A0A5N4EB46"/>
<dbReference type="PROSITE" id="PS00084">
    <property type="entry name" value="CU2_MONOOXYGENASE_1"/>
    <property type="match status" value="1"/>
</dbReference>
<evidence type="ECO:0000256" key="3">
    <source>
        <dbReference type="ARBA" id="ARBA00004553"/>
    </source>
</evidence>
<evidence type="ECO:0000256" key="2">
    <source>
        <dbReference type="ARBA" id="ARBA00004351"/>
    </source>
</evidence>
<dbReference type="GO" id="GO:0031418">
    <property type="term" value="F:L-ascorbic acid binding"/>
    <property type="evidence" value="ECO:0007669"/>
    <property type="project" value="UniProtKB-KW"/>
</dbReference>